<evidence type="ECO:0000313" key="5">
    <source>
        <dbReference type="Proteomes" id="UP000280834"/>
    </source>
</evidence>
<proteinExistence type="predicted"/>
<feature type="region of interest" description="Disordered" evidence="2">
    <location>
        <begin position="217"/>
        <end position="258"/>
    </location>
</feature>
<organism evidence="6">
    <name type="scientific">Brugia timori</name>
    <dbReference type="NCBI Taxonomy" id="42155"/>
    <lineage>
        <taxon>Eukaryota</taxon>
        <taxon>Metazoa</taxon>
        <taxon>Ecdysozoa</taxon>
        <taxon>Nematoda</taxon>
        <taxon>Chromadorea</taxon>
        <taxon>Rhabditida</taxon>
        <taxon>Spirurina</taxon>
        <taxon>Spiruromorpha</taxon>
        <taxon>Filarioidea</taxon>
        <taxon>Onchocercidae</taxon>
        <taxon>Brugia</taxon>
    </lineage>
</organism>
<name>A0A0R3QKC2_9BILA</name>
<keyword evidence="5" id="KW-1185">Reference proteome</keyword>
<keyword evidence="3" id="KW-1133">Transmembrane helix</keyword>
<dbReference type="PANTHER" id="PTHR15337">
    <property type="entry name" value="ANTERIOR GRADIENT PROTEIN-RELATED"/>
    <property type="match status" value="1"/>
</dbReference>
<dbReference type="GO" id="GO:0005783">
    <property type="term" value="C:endoplasmic reticulum"/>
    <property type="evidence" value="ECO:0007669"/>
    <property type="project" value="TreeGrafter"/>
</dbReference>
<dbReference type="InterPro" id="IPR036249">
    <property type="entry name" value="Thioredoxin-like_sf"/>
</dbReference>
<keyword evidence="3" id="KW-0472">Membrane</keyword>
<sequence>MPSHYQCTPDEIMLDEGREEHEKDEKPIAPLFLLTTTILIRRMFASIVSIVCSTIVFSVLSLNSNAAFDTKQIYTNPLSHGFGEDIDWVKWEDAVEMAMEVNKPIFLLIHKSWCHACKALKKTFQQSNARKAFKTLSKYFVMVNTEDDEEPYEEEYKPDGKYIPRVLFLDKNGDLLSQFKNKKAEYKNYAYYYSSPADILNSMKDVMRYYNIDVPEMKKGPKLKPNKPVDDEDDKPLKDESTNESTKNKKQKSSKSDL</sequence>
<dbReference type="STRING" id="42155.A0A0R3QKC2"/>
<dbReference type="AlphaFoldDB" id="A0A0R3QKC2"/>
<keyword evidence="1" id="KW-0732">Signal</keyword>
<dbReference type="PANTHER" id="PTHR15337:SF23">
    <property type="entry name" value="THIOREDOXIN DOMAIN-CONTAINING PROTEIN"/>
    <property type="match status" value="1"/>
</dbReference>
<dbReference type="InterPro" id="IPR051099">
    <property type="entry name" value="AGR/TXD"/>
</dbReference>
<feature type="compositionally biased region" description="Basic residues" evidence="2">
    <location>
        <begin position="248"/>
        <end position="258"/>
    </location>
</feature>
<accession>A0A0R3QKC2</accession>
<keyword evidence="3" id="KW-0812">Transmembrane</keyword>
<protein>
    <submittedName>
        <fullName evidence="6">Thioredoxin domain-containing protein</fullName>
    </submittedName>
</protein>
<dbReference type="Proteomes" id="UP000280834">
    <property type="component" value="Unassembled WGS sequence"/>
</dbReference>
<dbReference type="Gene3D" id="3.40.30.10">
    <property type="entry name" value="Glutaredoxin"/>
    <property type="match status" value="1"/>
</dbReference>
<dbReference type="Pfam" id="PF13899">
    <property type="entry name" value="Thioredoxin_7"/>
    <property type="match status" value="1"/>
</dbReference>
<evidence type="ECO:0000256" key="2">
    <source>
        <dbReference type="SAM" id="MobiDB-lite"/>
    </source>
</evidence>
<gene>
    <name evidence="4" type="ORF">BTMF_LOCUS6135</name>
</gene>
<dbReference type="EMBL" id="UZAG01015504">
    <property type="protein sequence ID" value="VDO20957.1"/>
    <property type="molecule type" value="Genomic_DNA"/>
</dbReference>
<evidence type="ECO:0000313" key="4">
    <source>
        <dbReference type="EMBL" id="VDO20957.1"/>
    </source>
</evidence>
<reference evidence="6" key="1">
    <citation type="submission" date="2017-02" db="UniProtKB">
        <authorList>
            <consortium name="WormBaseParasite"/>
        </authorList>
    </citation>
    <scope>IDENTIFICATION</scope>
</reference>
<evidence type="ECO:0000313" key="6">
    <source>
        <dbReference type="WBParaSite" id="BTMF_0000803601-mRNA-1"/>
    </source>
</evidence>
<evidence type="ECO:0000256" key="3">
    <source>
        <dbReference type="SAM" id="Phobius"/>
    </source>
</evidence>
<reference evidence="4 5" key="2">
    <citation type="submission" date="2018-11" db="EMBL/GenBank/DDBJ databases">
        <authorList>
            <consortium name="Pathogen Informatics"/>
        </authorList>
    </citation>
    <scope>NUCLEOTIDE SEQUENCE [LARGE SCALE GENOMIC DNA]</scope>
</reference>
<evidence type="ECO:0000256" key="1">
    <source>
        <dbReference type="ARBA" id="ARBA00022729"/>
    </source>
</evidence>
<feature type="transmembrane region" description="Helical" evidence="3">
    <location>
        <begin position="43"/>
        <end position="62"/>
    </location>
</feature>
<dbReference type="WBParaSite" id="BTMF_0000803601-mRNA-1">
    <property type="protein sequence ID" value="BTMF_0000803601-mRNA-1"/>
    <property type="gene ID" value="BTMF_0000803601"/>
</dbReference>
<dbReference type="SUPFAM" id="SSF52833">
    <property type="entry name" value="Thioredoxin-like"/>
    <property type="match status" value="1"/>
</dbReference>